<feature type="compositionally biased region" description="Basic and acidic residues" evidence="5">
    <location>
        <begin position="120"/>
        <end position="163"/>
    </location>
</feature>
<evidence type="ECO:0000313" key="8">
    <source>
        <dbReference type="EMBL" id="KAB7497359.1"/>
    </source>
</evidence>
<evidence type="ECO:0000256" key="4">
    <source>
        <dbReference type="PROSITE-ProRule" id="PRU00094"/>
    </source>
</evidence>
<feature type="region of interest" description="Disordered" evidence="5">
    <location>
        <begin position="816"/>
        <end position="835"/>
    </location>
</feature>
<keyword evidence="9" id="KW-1185">Reference proteome</keyword>
<sequence>TRIKNGVNSNTLVILFRMFSIGNMGLGRGLFYLCTSPQKDEEDIPDFSFPVSLRSDFDTLMETFLKYYALDSAPGLAKLSSDVNGNKSSVMPEAKRHSINVKKFTDLKNSNGVRLPTESYGERHFTESKLQCREDPERSVGNEEKSDSTSDQKRIDDNLKELNEQSSSDVSPEETKNRLRATNTTVKTKNNSISKNNERNSTMNGKNSSDCVNHEASTSGTLSMPKSISDHKFTLGAQHNDGQDPRTSKANSVSSTINISTSPDIYMISSSPEDDDNSTSSIPHTFQNYSHIRNHPIVNDLYMPNTTPYMPFSNGPIMPYFNGPVMPYYNGPVLPFDNNPIMTLGNGPVMPDVNCTCMLNTNGPYLPNANVPYMSNENGLCMANTNDPYIPILNDNYVPNVNGSYMQNINFPHTSSSNTISVSNVNMTRVLNANGSQMLNANGALLPNTNTLVPNANGTRLNANGTSVPNTNGTRVPNANGTHGPNANGTCVPKAKGTHGPNTNGTRVPNTNGTHEPNTNGTHEPNTNGTHEPNTNGTHIPNANGTHTHIPNANGTHVPIAHGIFRSSGCNSLMPNTPGPFMPLPPNRCTCHDCIKLIMNSPYNNNTALTQFPPFVTPSGYHPNFYLTASPNSHPNHPINSRVPFTPAMQVPPFINSYTTLPMSNAPHDNHRGICNICNCSHASSVHMGLNENNSYVNNQMPGNNSFVRPHLSSHSNPGSFRGRDNPWIRPRERCPSALPRVAGGFHRRLPSLRNLPKSSLNNFRFKGKKVLEKYGRVCGYCGTTHSRIWKYDEEGKPFCNTCRYFNVHHRGPPHMSLQNIMQGRNQRGSESEGS</sequence>
<dbReference type="Proteomes" id="UP000326759">
    <property type="component" value="Unassembled WGS sequence"/>
</dbReference>
<comment type="caution">
    <text evidence="8">The sequence shown here is derived from an EMBL/GenBank/DDBJ whole genome shotgun (WGS) entry which is preliminary data.</text>
</comment>
<dbReference type="GO" id="GO:0043565">
    <property type="term" value="F:sequence-specific DNA binding"/>
    <property type="evidence" value="ECO:0007669"/>
    <property type="project" value="InterPro"/>
</dbReference>
<dbReference type="GO" id="GO:0006355">
    <property type="term" value="P:regulation of DNA-templated transcription"/>
    <property type="evidence" value="ECO:0007669"/>
    <property type="project" value="InterPro"/>
</dbReference>
<feature type="region of interest" description="Disordered" evidence="5">
    <location>
        <begin position="458"/>
        <end position="537"/>
    </location>
</feature>
<dbReference type="OrthoDB" id="10565860at2759"/>
<evidence type="ECO:0000256" key="3">
    <source>
        <dbReference type="ARBA" id="ARBA00023242"/>
    </source>
</evidence>
<proteinExistence type="predicted"/>
<feature type="region of interest" description="Disordered" evidence="5">
    <location>
        <begin position="110"/>
        <end position="256"/>
    </location>
</feature>
<evidence type="ECO:0000256" key="5">
    <source>
        <dbReference type="SAM" id="MobiDB-lite"/>
    </source>
</evidence>
<feature type="transmembrane region" description="Helical" evidence="6">
    <location>
        <begin position="12"/>
        <end position="33"/>
    </location>
</feature>
<keyword evidence="6" id="KW-1133">Transmembrane helix</keyword>
<feature type="compositionally biased region" description="Polar residues" evidence="5">
    <location>
        <begin position="817"/>
        <end position="827"/>
    </location>
</feature>
<feature type="compositionally biased region" description="Polar residues" evidence="5">
    <location>
        <begin position="180"/>
        <end position="226"/>
    </location>
</feature>
<dbReference type="AlphaFoldDB" id="A0A5N5SUM9"/>
<protein>
    <submittedName>
        <fullName evidence="8">S-antigen protein</fullName>
    </submittedName>
</protein>
<dbReference type="Gene3D" id="3.30.50.10">
    <property type="entry name" value="Erythroid Transcription Factor GATA-1, subunit A"/>
    <property type="match status" value="1"/>
</dbReference>
<dbReference type="EMBL" id="SEYY01020360">
    <property type="protein sequence ID" value="KAB7497359.1"/>
    <property type="molecule type" value="Genomic_DNA"/>
</dbReference>
<feature type="domain" description="GATA-type" evidence="7">
    <location>
        <begin position="773"/>
        <end position="828"/>
    </location>
</feature>
<keyword evidence="3" id="KW-0539">Nucleus</keyword>
<feature type="non-terminal residue" evidence="8">
    <location>
        <position position="1"/>
    </location>
</feature>
<keyword evidence="2" id="KW-0804">Transcription</keyword>
<feature type="compositionally biased region" description="Polar residues" evidence="5">
    <location>
        <begin position="500"/>
        <end position="537"/>
    </location>
</feature>
<keyword evidence="6" id="KW-0472">Membrane</keyword>
<gene>
    <name evidence="8" type="primary">SANT_1</name>
    <name evidence="8" type="ORF">Anas_09302</name>
</gene>
<keyword evidence="4" id="KW-0863">Zinc-finger</keyword>
<keyword evidence="1" id="KW-0805">Transcription regulation</keyword>
<name>A0A5N5SUM9_9CRUS</name>
<accession>A0A5N5SUM9</accession>
<reference evidence="8 9" key="1">
    <citation type="journal article" date="2019" name="PLoS Biol.">
        <title>Sex chromosomes control vertical transmission of feminizing Wolbachia symbionts in an isopod.</title>
        <authorList>
            <person name="Becking T."/>
            <person name="Chebbi M.A."/>
            <person name="Giraud I."/>
            <person name="Moumen B."/>
            <person name="Laverre T."/>
            <person name="Caubet Y."/>
            <person name="Peccoud J."/>
            <person name="Gilbert C."/>
            <person name="Cordaux R."/>
        </authorList>
    </citation>
    <scope>NUCLEOTIDE SEQUENCE [LARGE SCALE GENOMIC DNA]</scope>
    <source>
        <strain evidence="8">ANa2</strain>
        <tissue evidence="8">Whole body excluding digestive tract and cuticle</tissue>
    </source>
</reference>
<dbReference type="GO" id="GO:0008270">
    <property type="term" value="F:zinc ion binding"/>
    <property type="evidence" value="ECO:0007669"/>
    <property type="project" value="UniProtKB-KW"/>
</dbReference>
<organism evidence="8 9">
    <name type="scientific">Armadillidium nasatum</name>
    <dbReference type="NCBI Taxonomy" id="96803"/>
    <lineage>
        <taxon>Eukaryota</taxon>
        <taxon>Metazoa</taxon>
        <taxon>Ecdysozoa</taxon>
        <taxon>Arthropoda</taxon>
        <taxon>Crustacea</taxon>
        <taxon>Multicrustacea</taxon>
        <taxon>Malacostraca</taxon>
        <taxon>Eumalacostraca</taxon>
        <taxon>Peracarida</taxon>
        <taxon>Isopoda</taxon>
        <taxon>Oniscidea</taxon>
        <taxon>Crinocheta</taxon>
        <taxon>Armadillidiidae</taxon>
        <taxon>Armadillidium</taxon>
    </lineage>
</organism>
<evidence type="ECO:0000256" key="2">
    <source>
        <dbReference type="ARBA" id="ARBA00023163"/>
    </source>
</evidence>
<keyword evidence="4" id="KW-0479">Metal-binding</keyword>
<evidence type="ECO:0000256" key="1">
    <source>
        <dbReference type="ARBA" id="ARBA00023015"/>
    </source>
</evidence>
<keyword evidence="6" id="KW-0812">Transmembrane</keyword>
<dbReference type="InterPro" id="IPR000679">
    <property type="entry name" value="Znf_GATA"/>
</dbReference>
<dbReference type="SUPFAM" id="SSF57716">
    <property type="entry name" value="Glucocorticoid receptor-like (DNA-binding domain)"/>
    <property type="match status" value="1"/>
</dbReference>
<evidence type="ECO:0000259" key="7">
    <source>
        <dbReference type="PROSITE" id="PS50114"/>
    </source>
</evidence>
<dbReference type="InterPro" id="IPR013088">
    <property type="entry name" value="Znf_NHR/GATA"/>
</dbReference>
<evidence type="ECO:0000256" key="6">
    <source>
        <dbReference type="SAM" id="Phobius"/>
    </source>
</evidence>
<feature type="compositionally biased region" description="Polar residues" evidence="5">
    <location>
        <begin position="458"/>
        <end position="489"/>
    </location>
</feature>
<dbReference type="PROSITE" id="PS50114">
    <property type="entry name" value="GATA_ZN_FINGER_2"/>
    <property type="match status" value="1"/>
</dbReference>
<evidence type="ECO:0000313" key="9">
    <source>
        <dbReference type="Proteomes" id="UP000326759"/>
    </source>
</evidence>
<keyword evidence="4" id="KW-0862">Zinc</keyword>